<feature type="repeat" description="PPR" evidence="3">
    <location>
        <begin position="201"/>
        <end position="235"/>
    </location>
</feature>
<dbReference type="GO" id="GO:0009507">
    <property type="term" value="C:chloroplast"/>
    <property type="evidence" value="ECO:0007669"/>
    <property type="project" value="TreeGrafter"/>
</dbReference>
<evidence type="ECO:0000256" key="2">
    <source>
        <dbReference type="ARBA" id="ARBA00022737"/>
    </source>
</evidence>
<sequence>MATLHQQHPHLFNTNNHSNDSLEQPFYSTTTTHNRRTSRLVRLVISKNNNDEAWKEKKLGFVDYDKGMHKVSVELSGLRKSDIPMHHRLRVQGDRFQKDWTITQVVHKVLELNQWDDIQGLLNRWVGRFARNNFPVLIREITHMGSIEHSIHVFRWMKNQKNYCARRDIYNMMIRLHARHNRIDQARGLFFEMQEWRCKPDAETYNALINAHGRAGQWRWAMNIMEAMLRASVCTLIPYQTIHLISYSTQDIEENPWYITLNFLNKEATTIKLNNLNPKMHHVTHFGGVKEATTIKLNNLNPKMHHVTHFGGLKIAATIKLNNLNPKMHNVTHFGVSLMLKLTMPSSMHMVELVNGIGQ</sequence>
<dbReference type="AlphaFoldDB" id="A0A4S4DXL5"/>
<dbReference type="PANTHER" id="PTHR47936">
    <property type="entry name" value="PPR_LONG DOMAIN-CONTAINING PROTEIN"/>
    <property type="match status" value="1"/>
</dbReference>
<organism evidence="5 6">
    <name type="scientific">Camellia sinensis var. sinensis</name>
    <name type="common">China tea</name>
    <dbReference type="NCBI Taxonomy" id="542762"/>
    <lineage>
        <taxon>Eukaryota</taxon>
        <taxon>Viridiplantae</taxon>
        <taxon>Streptophyta</taxon>
        <taxon>Embryophyta</taxon>
        <taxon>Tracheophyta</taxon>
        <taxon>Spermatophyta</taxon>
        <taxon>Magnoliopsida</taxon>
        <taxon>eudicotyledons</taxon>
        <taxon>Gunneridae</taxon>
        <taxon>Pentapetalae</taxon>
        <taxon>asterids</taxon>
        <taxon>Ericales</taxon>
        <taxon>Theaceae</taxon>
        <taxon>Camellia</taxon>
    </lineage>
</organism>
<feature type="compositionally biased region" description="Polar residues" evidence="4">
    <location>
        <begin position="1"/>
        <end position="22"/>
    </location>
</feature>
<evidence type="ECO:0000313" key="5">
    <source>
        <dbReference type="EMBL" id="THG07844.1"/>
    </source>
</evidence>
<dbReference type="Proteomes" id="UP000306102">
    <property type="component" value="Unassembled WGS sequence"/>
</dbReference>
<proteinExistence type="inferred from homology"/>
<reference evidence="5 6" key="1">
    <citation type="journal article" date="2018" name="Proc. Natl. Acad. Sci. U.S.A.">
        <title>Draft genome sequence of Camellia sinensis var. sinensis provides insights into the evolution of the tea genome and tea quality.</title>
        <authorList>
            <person name="Wei C."/>
            <person name="Yang H."/>
            <person name="Wang S."/>
            <person name="Zhao J."/>
            <person name="Liu C."/>
            <person name="Gao L."/>
            <person name="Xia E."/>
            <person name="Lu Y."/>
            <person name="Tai Y."/>
            <person name="She G."/>
            <person name="Sun J."/>
            <person name="Cao H."/>
            <person name="Tong W."/>
            <person name="Gao Q."/>
            <person name="Li Y."/>
            <person name="Deng W."/>
            <person name="Jiang X."/>
            <person name="Wang W."/>
            <person name="Chen Q."/>
            <person name="Zhang S."/>
            <person name="Li H."/>
            <person name="Wu J."/>
            <person name="Wang P."/>
            <person name="Li P."/>
            <person name="Shi C."/>
            <person name="Zheng F."/>
            <person name="Jian J."/>
            <person name="Huang B."/>
            <person name="Shan D."/>
            <person name="Shi M."/>
            <person name="Fang C."/>
            <person name="Yue Y."/>
            <person name="Li F."/>
            <person name="Li D."/>
            <person name="Wei S."/>
            <person name="Han B."/>
            <person name="Jiang C."/>
            <person name="Yin Y."/>
            <person name="Xia T."/>
            <person name="Zhang Z."/>
            <person name="Bennetzen J.L."/>
            <person name="Zhao S."/>
            <person name="Wan X."/>
        </authorList>
    </citation>
    <scope>NUCLEOTIDE SEQUENCE [LARGE SCALE GENOMIC DNA]</scope>
    <source>
        <strain evidence="6">cv. Shuchazao</strain>
        <tissue evidence="5">Leaf</tissue>
    </source>
</reference>
<keyword evidence="6" id="KW-1185">Reference proteome</keyword>
<dbReference type="Gene3D" id="1.25.40.10">
    <property type="entry name" value="Tetratricopeptide repeat domain"/>
    <property type="match status" value="1"/>
</dbReference>
<protein>
    <recommendedName>
        <fullName evidence="7">Pentatricopeptide repeat-containing protein</fullName>
    </recommendedName>
</protein>
<name>A0A4S4DXL5_CAMSN</name>
<comment type="caution">
    <text evidence="5">The sequence shown here is derived from an EMBL/GenBank/DDBJ whole genome shotgun (WGS) entry which is preliminary data.</text>
</comment>
<dbReference type="GO" id="GO:0010019">
    <property type="term" value="P:chloroplast-nucleus signaling pathway"/>
    <property type="evidence" value="ECO:0007669"/>
    <property type="project" value="TreeGrafter"/>
</dbReference>
<dbReference type="PROSITE" id="PS51375">
    <property type="entry name" value="PPR"/>
    <property type="match status" value="2"/>
</dbReference>
<dbReference type="PANTHER" id="PTHR47936:SF1">
    <property type="entry name" value="PENTATRICOPEPTIDE REPEAT-CONTAINING PROTEIN GUN1, CHLOROPLASTIC"/>
    <property type="match status" value="1"/>
</dbReference>
<keyword evidence="2" id="KW-0677">Repeat</keyword>
<feature type="repeat" description="PPR" evidence="3">
    <location>
        <begin position="166"/>
        <end position="200"/>
    </location>
</feature>
<dbReference type="InterPro" id="IPR011990">
    <property type="entry name" value="TPR-like_helical_dom_sf"/>
</dbReference>
<comment type="similarity">
    <text evidence="1">Belongs to the PPR family. P subfamily.</text>
</comment>
<dbReference type="Pfam" id="PF13041">
    <property type="entry name" value="PPR_2"/>
    <property type="match status" value="1"/>
</dbReference>
<gene>
    <name evidence="5" type="ORF">TEA_014248</name>
</gene>
<feature type="region of interest" description="Disordered" evidence="4">
    <location>
        <begin position="1"/>
        <end position="24"/>
    </location>
</feature>
<dbReference type="InterPro" id="IPR002885">
    <property type="entry name" value="PPR_rpt"/>
</dbReference>
<accession>A0A4S4DXL5</accession>
<dbReference type="GO" id="GO:0031930">
    <property type="term" value="P:mitochondria-nucleus signaling pathway"/>
    <property type="evidence" value="ECO:0007669"/>
    <property type="project" value="TreeGrafter"/>
</dbReference>
<evidence type="ECO:0000256" key="1">
    <source>
        <dbReference type="ARBA" id="ARBA00007626"/>
    </source>
</evidence>
<evidence type="ECO:0000313" key="6">
    <source>
        <dbReference type="Proteomes" id="UP000306102"/>
    </source>
</evidence>
<evidence type="ECO:0008006" key="7">
    <source>
        <dbReference type="Google" id="ProtNLM"/>
    </source>
</evidence>
<evidence type="ECO:0000256" key="3">
    <source>
        <dbReference type="PROSITE-ProRule" id="PRU00708"/>
    </source>
</evidence>
<dbReference type="STRING" id="542762.A0A4S4DXL5"/>
<dbReference type="EMBL" id="SDRB02009733">
    <property type="protein sequence ID" value="THG07844.1"/>
    <property type="molecule type" value="Genomic_DNA"/>
</dbReference>
<evidence type="ECO:0000256" key="4">
    <source>
        <dbReference type="SAM" id="MobiDB-lite"/>
    </source>
</evidence>
<dbReference type="NCBIfam" id="TIGR00756">
    <property type="entry name" value="PPR"/>
    <property type="match status" value="2"/>
</dbReference>